<feature type="binding site" evidence="11">
    <location>
        <position position="71"/>
    </location>
    <ligand>
        <name>substrate</name>
    </ligand>
</feature>
<keyword evidence="14" id="KW-1185">Reference proteome</keyword>
<dbReference type="AlphaFoldDB" id="A0A2W5WW58"/>
<evidence type="ECO:0000256" key="4">
    <source>
        <dbReference type="ARBA" id="ARBA00022679"/>
    </source>
</evidence>
<evidence type="ECO:0000313" key="13">
    <source>
        <dbReference type="EMBL" id="PZR55547.1"/>
    </source>
</evidence>
<dbReference type="Gene3D" id="3.40.1190.20">
    <property type="match status" value="1"/>
</dbReference>
<dbReference type="Proteomes" id="UP000248783">
    <property type="component" value="Unassembled WGS sequence"/>
</dbReference>
<dbReference type="EC" id="2.7.1.50" evidence="11"/>
<keyword evidence="8 11" id="KW-0067">ATP-binding</keyword>
<comment type="caution">
    <text evidence="13">The sequence shown here is derived from an EMBL/GenBank/DDBJ whole genome shotgun (WGS) entry which is preliminary data.</text>
</comment>
<feature type="binding site" evidence="11">
    <location>
        <position position="191"/>
    </location>
    <ligand>
        <name>ATP</name>
        <dbReference type="ChEBI" id="CHEBI:30616"/>
    </ligand>
</feature>
<feature type="binding site" evidence="11">
    <location>
        <position position="218"/>
    </location>
    <ligand>
        <name>substrate</name>
    </ligand>
</feature>
<protein>
    <recommendedName>
        <fullName evidence="11">Hydroxyethylthiazole kinase</fullName>
        <ecNumber evidence="11">2.7.1.50</ecNumber>
    </recommendedName>
    <alternativeName>
        <fullName evidence="11">4-methyl-5-beta-hydroxyethylthiazole kinase</fullName>
        <shortName evidence="11">TH kinase</shortName>
        <shortName evidence="11">Thz kinase</shortName>
    </alternativeName>
</protein>
<dbReference type="PIRSF" id="PIRSF000513">
    <property type="entry name" value="Thz_kinase"/>
    <property type="match status" value="1"/>
</dbReference>
<dbReference type="NCBIfam" id="NF006830">
    <property type="entry name" value="PRK09355.1"/>
    <property type="match status" value="1"/>
</dbReference>
<gene>
    <name evidence="11" type="primary">thiM</name>
    <name evidence="13" type="ORF">DNL40_03175</name>
</gene>
<evidence type="ECO:0000256" key="1">
    <source>
        <dbReference type="ARBA" id="ARBA00001771"/>
    </source>
</evidence>
<evidence type="ECO:0000256" key="2">
    <source>
        <dbReference type="ARBA" id="ARBA00001946"/>
    </source>
</evidence>
<keyword evidence="9 11" id="KW-0460">Magnesium</keyword>
<keyword evidence="6 11" id="KW-0547">Nucleotide-binding</keyword>
<keyword evidence="5 11" id="KW-0479">Metal-binding</keyword>
<sequence>MSTAVPGPDGAVTSSSDPGPDPQSWPGLAPQVADVVRSVRQSAPLVHCITNVVVTNFTANVVLAAGAAPAMVATPAESGVMAGAASALLVNLGTVEGDQPDGMRVAVEAATASGVPWVLDPVAIGALPLRTALAAELFERGPAVVRGNASEVQALAGGRGGRGVDSLDTPDDVRETALHLARGSGAVVAVSGTVDLLTDGVRVVRVHAGHPLLTRVTGVGCSLGALVAACAAVTDDRLLAATAATAWMCVAGDLAAAAHPGPGSFAVALVDRLADVAPEAVADLAGLVAERSGAAA</sequence>
<keyword evidence="10 11" id="KW-0784">Thiamine biosynthesis</keyword>
<comment type="function">
    <text evidence="11">Catalyzes the phosphorylation of the hydroxyl group of 4-methyl-5-beta-hydroxyethylthiazole (THZ).</text>
</comment>
<dbReference type="PRINTS" id="PR01099">
    <property type="entry name" value="HYETHTZKNASE"/>
</dbReference>
<dbReference type="InterPro" id="IPR000417">
    <property type="entry name" value="Hyethyz_kinase"/>
</dbReference>
<evidence type="ECO:0000256" key="9">
    <source>
        <dbReference type="ARBA" id="ARBA00022842"/>
    </source>
</evidence>
<dbReference type="GO" id="GO:0009228">
    <property type="term" value="P:thiamine biosynthetic process"/>
    <property type="evidence" value="ECO:0007669"/>
    <property type="project" value="UniProtKB-KW"/>
</dbReference>
<dbReference type="Pfam" id="PF02110">
    <property type="entry name" value="HK"/>
    <property type="match status" value="1"/>
</dbReference>
<evidence type="ECO:0000256" key="5">
    <source>
        <dbReference type="ARBA" id="ARBA00022723"/>
    </source>
</evidence>
<comment type="similarity">
    <text evidence="11">Belongs to the Thz kinase family.</text>
</comment>
<dbReference type="GO" id="GO:0000287">
    <property type="term" value="F:magnesium ion binding"/>
    <property type="evidence" value="ECO:0007669"/>
    <property type="project" value="UniProtKB-UniRule"/>
</dbReference>
<reference evidence="13 14" key="1">
    <citation type="submission" date="2018-06" db="EMBL/GenBank/DDBJ databases">
        <title>Whole genome sequencing of a novel hydrocarbon degrading bacterial strain, PW21 isolated from oil contaminated produced water sample.</title>
        <authorList>
            <person name="Nagkirti P."/>
            <person name="Shaikh A."/>
            <person name="Gowdaman V."/>
            <person name="Engineer A.E."/>
            <person name="Dagar S."/>
            <person name="Dhakephalkar P.K."/>
        </authorList>
    </citation>
    <scope>NUCLEOTIDE SEQUENCE [LARGE SCALE GENOMIC DNA]</scope>
    <source>
        <strain evidence="13 14">PW21</strain>
    </source>
</reference>
<evidence type="ECO:0000256" key="10">
    <source>
        <dbReference type="ARBA" id="ARBA00022977"/>
    </source>
</evidence>
<feature type="region of interest" description="Disordered" evidence="12">
    <location>
        <begin position="1"/>
        <end position="28"/>
    </location>
</feature>
<dbReference type="GO" id="GO:0004417">
    <property type="term" value="F:hydroxyethylthiazole kinase activity"/>
    <property type="evidence" value="ECO:0007669"/>
    <property type="project" value="UniProtKB-UniRule"/>
</dbReference>
<comment type="catalytic activity">
    <reaction evidence="1 11">
        <text>5-(2-hydroxyethyl)-4-methylthiazole + ATP = 4-methyl-5-(2-phosphooxyethyl)-thiazole + ADP + H(+)</text>
        <dbReference type="Rhea" id="RHEA:24212"/>
        <dbReference type="ChEBI" id="CHEBI:15378"/>
        <dbReference type="ChEBI" id="CHEBI:17957"/>
        <dbReference type="ChEBI" id="CHEBI:30616"/>
        <dbReference type="ChEBI" id="CHEBI:58296"/>
        <dbReference type="ChEBI" id="CHEBI:456216"/>
        <dbReference type="EC" id="2.7.1.50"/>
    </reaction>
</comment>
<dbReference type="InterPro" id="IPR029056">
    <property type="entry name" value="Ribokinase-like"/>
</dbReference>
<dbReference type="SUPFAM" id="SSF53613">
    <property type="entry name" value="Ribokinase-like"/>
    <property type="match status" value="1"/>
</dbReference>
<proteinExistence type="inferred from homology"/>
<feature type="binding site" evidence="11">
    <location>
        <position position="146"/>
    </location>
    <ligand>
        <name>ATP</name>
        <dbReference type="ChEBI" id="CHEBI:30616"/>
    </ligand>
</feature>
<evidence type="ECO:0000256" key="8">
    <source>
        <dbReference type="ARBA" id="ARBA00022840"/>
    </source>
</evidence>
<dbReference type="UniPathway" id="UPA00060">
    <property type="reaction ID" value="UER00139"/>
</dbReference>
<comment type="cofactor">
    <cofactor evidence="2 11">
        <name>Mg(2+)</name>
        <dbReference type="ChEBI" id="CHEBI:18420"/>
    </cofactor>
</comment>
<comment type="pathway">
    <text evidence="3 11">Cofactor biosynthesis; thiamine diphosphate biosynthesis; 4-methyl-5-(2-phosphoethyl)-thiazole from 5-(2-hydroxyethyl)-4-methylthiazole: step 1/1.</text>
</comment>
<keyword evidence="4 11" id="KW-0808">Transferase</keyword>
<name>A0A2W5WW58_9MICO</name>
<evidence type="ECO:0000256" key="12">
    <source>
        <dbReference type="SAM" id="MobiDB-lite"/>
    </source>
</evidence>
<dbReference type="HAMAP" id="MF_00228">
    <property type="entry name" value="Thz_kinase"/>
    <property type="match status" value="1"/>
</dbReference>
<dbReference type="GO" id="GO:0009229">
    <property type="term" value="P:thiamine diphosphate biosynthetic process"/>
    <property type="evidence" value="ECO:0007669"/>
    <property type="project" value="UniProtKB-UniRule"/>
</dbReference>
<dbReference type="RefSeq" id="WP_111249912.1">
    <property type="nucleotide sequence ID" value="NZ_QKWH01000001.1"/>
</dbReference>
<evidence type="ECO:0000256" key="11">
    <source>
        <dbReference type="HAMAP-Rule" id="MF_00228"/>
    </source>
</evidence>
<dbReference type="CDD" id="cd01170">
    <property type="entry name" value="THZ_kinase"/>
    <property type="match status" value="1"/>
</dbReference>
<evidence type="ECO:0000313" key="14">
    <source>
        <dbReference type="Proteomes" id="UP000248783"/>
    </source>
</evidence>
<accession>A0A2W5WW58</accession>
<dbReference type="EMBL" id="QKWH01000001">
    <property type="protein sequence ID" value="PZR55547.1"/>
    <property type="molecule type" value="Genomic_DNA"/>
</dbReference>
<dbReference type="GO" id="GO:0005524">
    <property type="term" value="F:ATP binding"/>
    <property type="evidence" value="ECO:0007669"/>
    <property type="project" value="UniProtKB-UniRule"/>
</dbReference>
<organism evidence="13 14">
    <name type="scientific">Xylanimonas oleitrophica</name>
    <dbReference type="NCBI Taxonomy" id="2607479"/>
    <lineage>
        <taxon>Bacteria</taxon>
        <taxon>Bacillati</taxon>
        <taxon>Actinomycetota</taxon>
        <taxon>Actinomycetes</taxon>
        <taxon>Micrococcales</taxon>
        <taxon>Promicromonosporaceae</taxon>
        <taxon>Xylanimonas</taxon>
    </lineage>
</organism>
<evidence type="ECO:0000256" key="3">
    <source>
        <dbReference type="ARBA" id="ARBA00004868"/>
    </source>
</evidence>
<evidence type="ECO:0000256" key="6">
    <source>
        <dbReference type="ARBA" id="ARBA00022741"/>
    </source>
</evidence>
<evidence type="ECO:0000256" key="7">
    <source>
        <dbReference type="ARBA" id="ARBA00022777"/>
    </source>
</evidence>
<keyword evidence="7 11" id="KW-0418">Kinase</keyword>